<dbReference type="EMBL" id="RDRA01000017">
    <property type="protein sequence ID" value="RXG90384.1"/>
    <property type="molecule type" value="Genomic_DNA"/>
</dbReference>
<proteinExistence type="predicted"/>
<accession>A0ABY0DE30</accession>
<evidence type="ECO:0000313" key="1">
    <source>
        <dbReference type="EMBL" id="RXG90384.1"/>
    </source>
</evidence>
<name>A0ABY0DE30_9BRAD</name>
<gene>
    <name evidence="1" type="ORF">EAS62_28115</name>
</gene>
<sequence length="65" mass="7522">MNLPCAWPGSSIGRWLAKILNTARRGNSKFPPEGRSSGVSTNDRRYELRLRMKRHSAEIAHRPFW</sequence>
<protein>
    <submittedName>
        <fullName evidence="1">Uncharacterized protein</fullName>
    </submittedName>
</protein>
<organism evidence="1 2">
    <name type="scientific">Bradyrhizobium zhanjiangense</name>
    <dbReference type="NCBI Taxonomy" id="1325107"/>
    <lineage>
        <taxon>Bacteria</taxon>
        <taxon>Pseudomonadati</taxon>
        <taxon>Pseudomonadota</taxon>
        <taxon>Alphaproteobacteria</taxon>
        <taxon>Hyphomicrobiales</taxon>
        <taxon>Nitrobacteraceae</taxon>
        <taxon>Bradyrhizobium</taxon>
    </lineage>
</organism>
<evidence type="ECO:0000313" key="2">
    <source>
        <dbReference type="Proteomes" id="UP000289946"/>
    </source>
</evidence>
<comment type="caution">
    <text evidence="1">The sequence shown here is derived from an EMBL/GenBank/DDBJ whole genome shotgun (WGS) entry which is preliminary data.</text>
</comment>
<keyword evidence="2" id="KW-1185">Reference proteome</keyword>
<dbReference type="Proteomes" id="UP000289946">
    <property type="component" value="Unassembled WGS sequence"/>
</dbReference>
<reference evidence="1 2" key="1">
    <citation type="submission" date="2018-10" db="EMBL/GenBank/DDBJ databases">
        <title>Bradyrhizobium sp. nov., isolated from effective nodules of peanut in China.</title>
        <authorList>
            <person name="Li Y."/>
        </authorList>
    </citation>
    <scope>NUCLEOTIDE SEQUENCE [LARGE SCALE GENOMIC DNA]</scope>
    <source>
        <strain evidence="1 2">CCBAU 51781</strain>
    </source>
</reference>